<comment type="caution">
    <text evidence="2">The sequence shown here is derived from an EMBL/GenBank/DDBJ whole genome shotgun (WGS) entry which is preliminary data.</text>
</comment>
<evidence type="ECO:0000313" key="2">
    <source>
        <dbReference type="EMBL" id="KAF6388785.1"/>
    </source>
</evidence>
<feature type="compositionally biased region" description="Basic and acidic residues" evidence="1">
    <location>
        <begin position="53"/>
        <end position="62"/>
    </location>
</feature>
<organism evidence="2 3">
    <name type="scientific">Myotis myotis</name>
    <name type="common">Greater mouse-eared bat</name>
    <name type="synonym">Vespertilio myotis</name>
    <dbReference type="NCBI Taxonomy" id="51298"/>
    <lineage>
        <taxon>Eukaryota</taxon>
        <taxon>Metazoa</taxon>
        <taxon>Chordata</taxon>
        <taxon>Craniata</taxon>
        <taxon>Vertebrata</taxon>
        <taxon>Euteleostomi</taxon>
        <taxon>Mammalia</taxon>
        <taxon>Eutheria</taxon>
        <taxon>Laurasiatheria</taxon>
        <taxon>Chiroptera</taxon>
        <taxon>Yangochiroptera</taxon>
        <taxon>Vespertilionidae</taxon>
        <taxon>Myotis</taxon>
    </lineage>
</organism>
<dbReference type="AlphaFoldDB" id="A0A7J8ARD4"/>
<keyword evidence="3" id="KW-1185">Reference proteome</keyword>
<dbReference type="EMBL" id="JABWUV010000001">
    <property type="protein sequence ID" value="KAF6388785.1"/>
    <property type="molecule type" value="Genomic_DNA"/>
</dbReference>
<protein>
    <submittedName>
        <fullName evidence="2">SEL1L adaptor subunit of ERAD E3 ubiquitin ligase</fullName>
    </submittedName>
</protein>
<sequence length="62" mass="7119">MESPATSLFFSWIRNMMSVRRMGEKMADCGVLPPMTTRQMKNGASVKLKKRPLKDGKCRKQK</sequence>
<reference evidence="2 3" key="1">
    <citation type="journal article" date="2020" name="Nature">
        <title>Six reference-quality genomes reveal evolution of bat adaptations.</title>
        <authorList>
            <person name="Jebb D."/>
            <person name="Huang Z."/>
            <person name="Pippel M."/>
            <person name="Hughes G.M."/>
            <person name="Lavrichenko K."/>
            <person name="Devanna P."/>
            <person name="Winkler S."/>
            <person name="Jermiin L.S."/>
            <person name="Skirmuntt E.C."/>
            <person name="Katzourakis A."/>
            <person name="Burkitt-Gray L."/>
            <person name="Ray D.A."/>
            <person name="Sullivan K.A.M."/>
            <person name="Roscito J.G."/>
            <person name="Kirilenko B.M."/>
            <person name="Davalos L.M."/>
            <person name="Corthals A.P."/>
            <person name="Power M.L."/>
            <person name="Jones G."/>
            <person name="Ransome R.D."/>
            <person name="Dechmann D.K.N."/>
            <person name="Locatelli A.G."/>
            <person name="Puechmaille S.J."/>
            <person name="Fedrigo O."/>
            <person name="Jarvis E.D."/>
            <person name="Hiller M."/>
            <person name="Vernes S.C."/>
            <person name="Myers E.W."/>
            <person name="Teeling E.C."/>
        </authorList>
    </citation>
    <scope>NUCLEOTIDE SEQUENCE [LARGE SCALE GENOMIC DNA]</scope>
    <source>
        <strain evidence="2">MMyoMyo1</strain>
        <tissue evidence="2">Flight muscle</tissue>
    </source>
</reference>
<accession>A0A7J8ARD4</accession>
<feature type="region of interest" description="Disordered" evidence="1">
    <location>
        <begin position="30"/>
        <end position="62"/>
    </location>
</feature>
<evidence type="ECO:0000313" key="3">
    <source>
        <dbReference type="Proteomes" id="UP000527355"/>
    </source>
</evidence>
<dbReference type="Proteomes" id="UP000527355">
    <property type="component" value="Unassembled WGS sequence"/>
</dbReference>
<evidence type="ECO:0000256" key="1">
    <source>
        <dbReference type="SAM" id="MobiDB-lite"/>
    </source>
</evidence>
<gene>
    <name evidence="2" type="ORF">mMyoMyo1_017219</name>
</gene>
<name>A0A7J8ARD4_MYOMY</name>
<proteinExistence type="predicted"/>